<gene>
    <name evidence="1" type="ORF">ACFQFQ_27100</name>
</gene>
<reference evidence="2" key="1">
    <citation type="journal article" date="2019" name="Int. J. Syst. Evol. Microbiol.">
        <title>The Global Catalogue of Microorganisms (GCM) 10K type strain sequencing project: providing services to taxonomists for standard genome sequencing and annotation.</title>
        <authorList>
            <consortium name="The Broad Institute Genomics Platform"/>
            <consortium name="The Broad Institute Genome Sequencing Center for Infectious Disease"/>
            <person name="Wu L."/>
            <person name="Ma J."/>
        </authorList>
    </citation>
    <scope>NUCLEOTIDE SEQUENCE [LARGE SCALE GENOMIC DNA]</scope>
    <source>
        <strain evidence="2">CCUG 66188</strain>
    </source>
</reference>
<evidence type="ECO:0000313" key="2">
    <source>
        <dbReference type="Proteomes" id="UP001596353"/>
    </source>
</evidence>
<sequence>MAVVAFATRQAPVDDAVRLPLGMAQLSPTGLSEQWLLRFCGDQHWALIAKALGQREAVFQAVDGRPVYAAFCATSLRFHALSQPLLGQGAQILSSLFAVSDTRTGSTHQVMVAGKIIAELSMISSFVSHDARRSNTRIFRNSVLGDMHLPPAGDGLMRLDRQARETARRFRKVAAIDAPVLYSERPVPALDFNAVGLLYFPTFSRIAETAAYARSARPDPVLGRDVVYLGNINQGDTVHVSGDGALSVMTRGDGSLIAAVQTLSVSV</sequence>
<organism evidence="1 2">
    <name type="scientific">Sulfitobacter porphyrae</name>
    <dbReference type="NCBI Taxonomy" id="1246864"/>
    <lineage>
        <taxon>Bacteria</taxon>
        <taxon>Pseudomonadati</taxon>
        <taxon>Pseudomonadota</taxon>
        <taxon>Alphaproteobacteria</taxon>
        <taxon>Rhodobacterales</taxon>
        <taxon>Roseobacteraceae</taxon>
        <taxon>Sulfitobacter</taxon>
    </lineage>
</organism>
<name>A0ABW2BA40_9RHOB</name>
<accession>A0ABW2BA40</accession>
<proteinExistence type="predicted"/>
<dbReference type="NCBIfam" id="TIGR04098">
    <property type="entry name" value="LnmK_bifunc"/>
    <property type="match status" value="1"/>
</dbReference>
<dbReference type="Proteomes" id="UP001596353">
    <property type="component" value="Unassembled WGS sequence"/>
</dbReference>
<evidence type="ECO:0000313" key="1">
    <source>
        <dbReference type="EMBL" id="MFC6762369.1"/>
    </source>
</evidence>
<protein>
    <submittedName>
        <fullName evidence="1">Pnap_2097 family protein</fullName>
    </submittedName>
</protein>
<dbReference type="InterPro" id="IPR024091">
    <property type="entry name" value="LnmK-like_bifun_acyl/decarbox"/>
</dbReference>
<keyword evidence="2" id="KW-1185">Reference proteome</keyword>
<comment type="caution">
    <text evidence="1">The sequence shown here is derived from an EMBL/GenBank/DDBJ whole genome shotgun (WGS) entry which is preliminary data.</text>
</comment>
<dbReference type="EMBL" id="JBHSWG010000004">
    <property type="protein sequence ID" value="MFC6762369.1"/>
    <property type="molecule type" value="Genomic_DNA"/>
</dbReference>
<dbReference type="NCBIfam" id="TIGR04099">
    <property type="entry name" value="biosn_Pnap_2097"/>
    <property type="match status" value="1"/>
</dbReference>
<dbReference type="Gene3D" id="3.10.129.10">
    <property type="entry name" value="Hotdog Thioesterase"/>
    <property type="match status" value="1"/>
</dbReference>